<evidence type="ECO:0000313" key="3">
    <source>
        <dbReference type="Proteomes" id="UP001174694"/>
    </source>
</evidence>
<comment type="caution">
    <text evidence="2">The sequence shown here is derived from an EMBL/GenBank/DDBJ whole genome shotgun (WGS) entry which is preliminary data.</text>
</comment>
<organism evidence="2 3">
    <name type="scientific">Pleurostoma richardsiae</name>
    <dbReference type="NCBI Taxonomy" id="41990"/>
    <lineage>
        <taxon>Eukaryota</taxon>
        <taxon>Fungi</taxon>
        <taxon>Dikarya</taxon>
        <taxon>Ascomycota</taxon>
        <taxon>Pezizomycotina</taxon>
        <taxon>Sordariomycetes</taxon>
        <taxon>Sordariomycetidae</taxon>
        <taxon>Calosphaeriales</taxon>
        <taxon>Pleurostomataceae</taxon>
        <taxon>Pleurostoma</taxon>
    </lineage>
</organism>
<keyword evidence="3" id="KW-1185">Reference proteome</keyword>
<dbReference type="PANTHER" id="PTHR14209:SF19">
    <property type="entry name" value="ISOAMYL ACETATE-HYDROLYZING ESTERASE 1 HOMOLOG"/>
    <property type="match status" value="1"/>
</dbReference>
<gene>
    <name evidence="2" type="ORF">NKR23_g9727</name>
</gene>
<dbReference type="CDD" id="cd01838">
    <property type="entry name" value="Isoamyl_acetate_hydrolase_like"/>
    <property type="match status" value="1"/>
</dbReference>
<feature type="domain" description="SGNH hydrolase-type esterase" evidence="1">
    <location>
        <begin position="7"/>
        <end position="214"/>
    </location>
</feature>
<protein>
    <submittedName>
        <fullName evidence="2">GDSL lipase/acylhydrolase family protein</fullName>
    </submittedName>
</protein>
<evidence type="ECO:0000313" key="2">
    <source>
        <dbReference type="EMBL" id="KAJ9136623.1"/>
    </source>
</evidence>
<evidence type="ECO:0000259" key="1">
    <source>
        <dbReference type="Pfam" id="PF13472"/>
    </source>
</evidence>
<dbReference type="Proteomes" id="UP001174694">
    <property type="component" value="Unassembled WGS sequence"/>
</dbReference>
<proteinExistence type="predicted"/>
<dbReference type="AlphaFoldDB" id="A0AA38VJA1"/>
<dbReference type="SUPFAM" id="SSF52266">
    <property type="entry name" value="SGNH hydrolase"/>
    <property type="match status" value="1"/>
</dbReference>
<dbReference type="InterPro" id="IPR045136">
    <property type="entry name" value="Iah1-like"/>
</dbReference>
<dbReference type="EMBL" id="JANBVO010000039">
    <property type="protein sequence ID" value="KAJ9136623.1"/>
    <property type="molecule type" value="Genomic_DNA"/>
</dbReference>
<dbReference type="InterPro" id="IPR013830">
    <property type="entry name" value="SGNH_hydro"/>
</dbReference>
<dbReference type="InterPro" id="IPR036514">
    <property type="entry name" value="SGNH_hydro_sf"/>
</dbReference>
<accession>A0AA38VJA1</accession>
<dbReference type="Gene3D" id="3.40.50.1110">
    <property type="entry name" value="SGNH hydrolase"/>
    <property type="match status" value="1"/>
</dbReference>
<dbReference type="PANTHER" id="PTHR14209">
    <property type="entry name" value="ISOAMYL ACETATE-HYDROLYZING ESTERASE 1"/>
    <property type="match status" value="1"/>
</dbReference>
<sequence length="253" mass="28211">MQELFFLFGDSLTQQGYDEFGWVARLSNAYIRRLAVVNAGLSGYNTEMALAKLPLLVPPPSHGRIRLMTVLLGANDARLPNTLGVPQHVPLDEYRRNLAAAINHPQVREHDPRIVLITPPPVDERMCEADDRAKGIDQVRRTAEVTKTYADAARDVGRELGVVVLDAWTIFMERAGWKSGEPLVGSKEADQDPDSGLPSLLRDGLHLTPEGNKLLYESLIELVEKTWPDQTPDALPFVLPRWDDVEAWKGSKS</sequence>
<name>A0AA38VJA1_9PEZI</name>
<reference evidence="2" key="1">
    <citation type="submission" date="2022-07" db="EMBL/GenBank/DDBJ databases">
        <title>Fungi with potential for degradation of polypropylene.</title>
        <authorList>
            <person name="Gostincar C."/>
        </authorList>
    </citation>
    <scope>NUCLEOTIDE SEQUENCE</scope>
    <source>
        <strain evidence="2">EXF-13308</strain>
    </source>
</reference>
<dbReference type="Pfam" id="PF13472">
    <property type="entry name" value="Lipase_GDSL_2"/>
    <property type="match status" value="1"/>
</dbReference>